<dbReference type="AlphaFoldDB" id="R5X306"/>
<name>R5X306_9FIRM</name>
<sequence length="135" mass="15577">MAELSEINIPYPEADAKNIFVRDDKKRNYYLITVKRDKKVDLKEFRKNNNTRALSFALENDLMDIMNLIPGSVTSLGVLNDKKMKVKLFIDKEFIESSGKRGVHPNDNTATVWLKIEDLINIIKEHGNEVEIVEI</sequence>
<comment type="similarity">
    <text evidence="1">Belongs to the PRORSD1 family.</text>
</comment>
<dbReference type="InterPro" id="IPR036754">
    <property type="entry name" value="YbaK/aa-tRNA-synt-asso_dom_sf"/>
</dbReference>
<evidence type="ECO:0000313" key="3">
    <source>
        <dbReference type="EMBL" id="CDA09195.1"/>
    </source>
</evidence>
<organism evidence="3 4">
    <name type="scientific">Intestinibacter bartlettii CAG:1329</name>
    <dbReference type="NCBI Taxonomy" id="1263063"/>
    <lineage>
        <taxon>Bacteria</taxon>
        <taxon>Bacillati</taxon>
        <taxon>Bacillota</taxon>
        <taxon>Clostridia</taxon>
        <taxon>Peptostreptococcales</taxon>
        <taxon>Peptostreptococcaceae</taxon>
        <taxon>Intestinibacter</taxon>
    </lineage>
</organism>
<dbReference type="EMBL" id="CBBD010000003">
    <property type="protein sequence ID" value="CDA09195.1"/>
    <property type="molecule type" value="Genomic_DNA"/>
</dbReference>
<dbReference type="Proteomes" id="UP000017980">
    <property type="component" value="Unassembled WGS sequence"/>
</dbReference>
<gene>
    <name evidence="3" type="ORF">BN488_00319</name>
</gene>
<dbReference type="InterPro" id="IPR040285">
    <property type="entry name" value="ProX/PRXD1"/>
</dbReference>
<dbReference type="PANTHER" id="PTHR31423:SF3">
    <property type="entry name" value="PROLYL-TRNA SYNTHETASE ASSOCIATED DOMAIN-CONTAINING PROTEIN 1-RELATED"/>
    <property type="match status" value="1"/>
</dbReference>
<dbReference type="Pfam" id="PF04073">
    <property type="entry name" value="tRNA_edit"/>
    <property type="match status" value="1"/>
</dbReference>
<accession>R5X306</accession>
<dbReference type="GO" id="GO:0016874">
    <property type="term" value="F:ligase activity"/>
    <property type="evidence" value="ECO:0007669"/>
    <property type="project" value="UniProtKB-KW"/>
</dbReference>
<dbReference type="Gene3D" id="3.90.960.10">
    <property type="entry name" value="YbaK/aminoacyl-tRNA synthetase-associated domain"/>
    <property type="match status" value="1"/>
</dbReference>
<evidence type="ECO:0000259" key="2">
    <source>
        <dbReference type="Pfam" id="PF04073"/>
    </source>
</evidence>
<dbReference type="SUPFAM" id="SSF55826">
    <property type="entry name" value="YbaK/ProRS associated domain"/>
    <property type="match status" value="1"/>
</dbReference>
<dbReference type="InterPro" id="IPR007214">
    <property type="entry name" value="YbaK/aa-tRNA-synth-assoc-dom"/>
</dbReference>
<proteinExistence type="inferred from homology"/>
<comment type="caution">
    <text evidence="3">The sequence shown here is derived from an EMBL/GenBank/DDBJ whole genome shotgun (WGS) entry which is preliminary data.</text>
</comment>
<dbReference type="PANTHER" id="PTHR31423">
    <property type="entry name" value="YBAK DOMAIN-CONTAINING PROTEIN"/>
    <property type="match status" value="1"/>
</dbReference>
<evidence type="ECO:0000313" key="4">
    <source>
        <dbReference type="Proteomes" id="UP000017980"/>
    </source>
</evidence>
<evidence type="ECO:0000256" key="1">
    <source>
        <dbReference type="ARBA" id="ARBA00010201"/>
    </source>
</evidence>
<feature type="domain" description="YbaK/aminoacyl-tRNA synthetase-associated" evidence="2">
    <location>
        <begin position="11"/>
        <end position="121"/>
    </location>
</feature>
<dbReference type="GO" id="GO:0002161">
    <property type="term" value="F:aminoacyl-tRNA deacylase activity"/>
    <property type="evidence" value="ECO:0007669"/>
    <property type="project" value="InterPro"/>
</dbReference>
<keyword evidence="3" id="KW-0436">Ligase</keyword>
<protein>
    <submittedName>
        <fullName evidence="3">YbaK/proline--tRNA ligase associated domain protein</fullName>
    </submittedName>
</protein>
<reference evidence="3" key="1">
    <citation type="submission" date="2012-11" db="EMBL/GenBank/DDBJ databases">
        <title>Dependencies among metagenomic species, viruses, plasmids and units of genetic variation.</title>
        <authorList>
            <person name="Nielsen H.B."/>
            <person name="Almeida M."/>
            <person name="Juncker A.S."/>
            <person name="Rasmussen S."/>
            <person name="Li J."/>
            <person name="Sunagawa S."/>
            <person name="Plichta D."/>
            <person name="Gautier L."/>
            <person name="Le Chatelier E."/>
            <person name="Peletier E."/>
            <person name="Bonde I."/>
            <person name="Nielsen T."/>
            <person name="Manichanh C."/>
            <person name="Arumugam M."/>
            <person name="Batto J."/>
            <person name="Santos M.B.Q.D."/>
            <person name="Blom N."/>
            <person name="Borruel N."/>
            <person name="Burgdorf K.S."/>
            <person name="Boumezbeur F."/>
            <person name="Casellas F."/>
            <person name="Dore J."/>
            <person name="Guarner F."/>
            <person name="Hansen T."/>
            <person name="Hildebrand F."/>
            <person name="Kaas R.S."/>
            <person name="Kennedy S."/>
            <person name="Kristiansen K."/>
            <person name="Kultima J.R."/>
            <person name="Leonard P."/>
            <person name="Levenez F."/>
            <person name="Lund O."/>
            <person name="Moumen B."/>
            <person name="Le Paslier D."/>
            <person name="Pons N."/>
            <person name="Pedersen O."/>
            <person name="Prifti E."/>
            <person name="Qin J."/>
            <person name="Raes J."/>
            <person name="Tap J."/>
            <person name="Tims S."/>
            <person name="Ussery D.W."/>
            <person name="Yamada T."/>
            <person name="MetaHit consortium"/>
            <person name="Renault P."/>
            <person name="Sicheritz-Ponten T."/>
            <person name="Bork P."/>
            <person name="Wang J."/>
            <person name="Brunak S."/>
            <person name="Ehrlich S.D."/>
        </authorList>
    </citation>
    <scope>NUCLEOTIDE SEQUENCE [LARGE SCALE GENOMIC DNA]</scope>
</reference>